<evidence type="ECO:0000313" key="7">
    <source>
        <dbReference type="EMBL" id="MPN03716.1"/>
    </source>
</evidence>
<dbReference type="EMBL" id="VSSQ01049643">
    <property type="protein sequence ID" value="MPN03716.1"/>
    <property type="molecule type" value="Genomic_DNA"/>
</dbReference>
<dbReference type="InterPro" id="IPR006027">
    <property type="entry name" value="NusB_RsmB_TIM44"/>
</dbReference>
<dbReference type="AlphaFoldDB" id="A0A645EQJ8"/>
<protein>
    <recommendedName>
        <fullName evidence="6">NusB/RsmB/TIM44 domain-containing protein</fullName>
    </recommendedName>
</protein>
<dbReference type="PANTHER" id="PTHR11078:SF3">
    <property type="entry name" value="ANTITERMINATION NUSB DOMAIN-CONTAINING PROTEIN"/>
    <property type="match status" value="1"/>
</dbReference>
<evidence type="ECO:0000256" key="2">
    <source>
        <dbReference type="ARBA" id="ARBA00022814"/>
    </source>
</evidence>
<comment type="caution">
    <text evidence="7">The sequence shown here is derived from an EMBL/GenBank/DDBJ whole genome shotgun (WGS) entry which is preliminary data.</text>
</comment>
<evidence type="ECO:0000256" key="1">
    <source>
        <dbReference type="ARBA" id="ARBA00005952"/>
    </source>
</evidence>
<dbReference type="GO" id="GO:0006353">
    <property type="term" value="P:DNA-templated transcription termination"/>
    <property type="evidence" value="ECO:0007669"/>
    <property type="project" value="InterPro"/>
</dbReference>
<gene>
    <name evidence="7" type="ORF">SDC9_150948</name>
</gene>
<evidence type="ECO:0000256" key="5">
    <source>
        <dbReference type="ARBA" id="ARBA00023163"/>
    </source>
</evidence>
<reference evidence="7" key="1">
    <citation type="submission" date="2019-08" db="EMBL/GenBank/DDBJ databases">
        <authorList>
            <person name="Kucharzyk K."/>
            <person name="Murdoch R.W."/>
            <person name="Higgins S."/>
            <person name="Loffler F."/>
        </authorList>
    </citation>
    <scope>NUCLEOTIDE SEQUENCE</scope>
</reference>
<evidence type="ECO:0000259" key="6">
    <source>
        <dbReference type="Pfam" id="PF01029"/>
    </source>
</evidence>
<dbReference type="InterPro" id="IPR011605">
    <property type="entry name" value="NusB_fam"/>
</dbReference>
<accession>A0A645EQJ8</accession>
<evidence type="ECO:0000256" key="3">
    <source>
        <dbReference type="ARBA" id="ARBA00022884"/>
    </source>
</evidence>
<feature type="domain" description="NusB/RsmB/TIM44" evidence="6">
    <location>
        <begin position="39"/>
        <end position="147"/>
    </location>
</feature>
<proteinExistence type="inferred from homology"/>
<dbReference type="NCBIfam" id="TIGR01951">
    <property type="entry name" value="nusB"/>
    <property type="match status" value="1"/>
</dbReference>
<dbReference type="SUPFAM" id="SSF48013">
    <property type="entry name" value="NusB-like"/>
    <property type="match status" value="1"/>
</dbReference>
<comment type="similarity">
    <text evidence="1">Belongs to the NusB family.</text>
</comment>
<keyword evidence="2" id="KW-0889">Transcription antitermination</keyword>
<dbReference type="GO" id="GO:0003723">
    <property type="term" value="F:RNA binding"/>
    <property type="evidence" value="ECO:0007669"/>
    <property type="project" value="UniProtKB-KW"/>
</dbReference>
<dbReference type="Pfam" id="PF01029">
    <property type="entry name" value="NusB"/>
    <property type="match status" value="1"/>
</dbReference>
<dbReference type="PANTHER" id="PTHR11078">
    <property type="entry name" value="N UTILIZATION SUBSTANCE PROTEIN B-RELATED"/>
    <property type="match status" value="1"/>
</dbReference>
<evidence type="ECO:0000256" key="4">
    <source>
        <dbReference type="ARBA" id="ARBA00023015"/>
    </source>
</evidence>
<keyword evidence="4" id="KW-0805">Transcription regulation</keyword>
<dbReference type="GO" id="GO:0031564">
    <property type="term" value="P:transcription antitermination"/>
    <property type="evidence" value="ECO:0007669"/>
    <property type="project" value="UniProtKB-KW"/>
</dbReference>
<dbReference type="HAMAP" id="MF_00073">
    <property type="entry name" value="NusB"/>
    <property type="match status" value="1"/>
</dbReference>
<dbReference type="GO" id="GO:0005829">
    <property type="term" value="C:cytosol"/>
    <property type="evidence" value="ECO:0007669"/>
    <property type="project" value="TreeGrafter"/>
</dbReference>
<dbReference type="InterPro" id="IPR035926">
    <property type="entry name" value="NusB-like_sf"/>
</dbReference>
<sequence>MMKLIYQSDVTKEEMETMLDGFLNNNLEYIVNRYEELRLQYSNNPELELGNLDIEDVVDKTYMIKACNLLKENNDKINELINKYAKNWTIERMPKVDLAILKLSICEILFMEEIPNKVSINEAVEIAKVYCDDKTPKFINGILGSVVNELSGK</sequence>
<keyword evidence="3" id="KW-0694">RNA-binding</keyword>
<dbReference type="Gene3D" id="1.10.940.10">
    <property type="entry name" value="NusB-like"/>
    <property type="match status" value="1"/>
</dbReference>
<keyword evidence="5" id="KW-0804">Transcription</keyword>
<organism evidence="7">
    <name type="scientific">bioreactor metagenome</name>
    <dbReference type="NCBI Taxonomy" id="1076179"/>
    <lineage>
        <taxon>unclassified sequences</taxon>
        <taxon>metagenomes</taxon>
        <taxon>ecological metagenomes</taxon>
    </lineage>
</organism>
<name>A0A645EQJ8_9ZZZZ</name>